<comment type="caution">
    <text evidence="2">The sequence shown here is derived from an EMBL/GenBank/DDBJ whole genome shotgun (WGS) entry which is preliminary data.</text>
</comment>
<dbReference type="EMBL" id="BAABJV010000002">
    <property type="protein sequence ID" value="GAA4767671.1"/>
    <property type="molecule type" value="Genomic_DNA"/>
</dbReference>
<feature type="region of interest" description="Disordered" evidence="1">
    <location>
        <begin position="1"/>
        <end position="67"/>
    </location>
</feature>
<sequence>MAHAVEVARVEEGDARLQGRVDRRERLPPVRLAVEGGHAHAAEAEGKDAGAGRPERPDGGEGGVPGGCAGGHGVLPVWWSLPYANHGMTADRFQYLSAPRMGRPGRAARGAGENRVTAPAPRRYFRCMSSFFQIYE</sequence>
<evidence type="ECO:0000313" key="3">
    <source>
        <dbReference type="Proteomes" id="UP001501147"/>
    </source>
</evidence>
<reference evidence="3" key="1">
    <citation type="journal article" date="2019" name="Int. J. Syst. Evol. Microbiol.">
        <title>The Global Catalogue of Microorganisms (GCM) 10K type strain sequencing project: providing services to taxonomists for standard genome sequencing and annotation.</title>
        <authorList>
            <consortium name="The Broad Institute Genomics Platform"/>
            <consortium name="The Broad Institute Genome Sequencing Center for Infectious Disease"/>
            <person name="Wu L."/>
            <person name="Ma J."/>
        </authorList>
    </citation>
    <scope>NUCLEOTIDE SEQUENCE [LARGE SCALE GENOMIC DNA]</scope>
    <source>
        <strain evidence="3">JCM 18324</strain>
    </source>
</reference>
<evidence type="ECO:0000313" key="2">
    <source>
        <dbReference type="EMBL" id="GAA4767671.1"/>
    </source>
</evidence>
<dbReference type="Proteomes" id="UP001501147">
    <property type="component" value="Unassembled WGS sequence"/>
</dbReference>
<feature type="compositionally biased region" description="Basic and acidic residues" evidence="1">
    <location>
        <begin position="1"/>
        <end position="28"/>
    </location>
</feature>
<gene>
    <name evidence="2" type="ORF">GCM10023329_12650</name>
</gene>
<accession>A0ABP8ZWW0</accession>
<proteinExistence type="predicted"/>
<evidence type="ECO:0000256" key="1">
    <source>
        <dbReference type="SAM" id="MobiDB-lite"/>
    </source>
</evidence>
<organism evidence="2 3">
    <name type="scientific">Streptomyces sanyensis</name>
    <dbReference type="NCBI Taxonomy" id="568869"/>
    <lineage>
        <taxon>Bacteria</taxon>
        <taxon>Bacillati</taxon>
        <taxon>Actinomycetota</taxon>
        <taxon>Actinomycetes</taxon>
        <taxon>Kitasatosporales</taxon>
        <taxon>Streptomycetaceae</taxon>
        <taxon>Streptomyces</taxon>
    </lineage>
</organism>
<feature type="compositionally biased region" description="Basic and acidic residues" evidence="1">
    <location>
        <begin position="37"/>
        <end position="59"/>
    </location>
</feature>
<name>A0ABP8ZWW0_9ACTN</name>
<keyword evidence="3" id="KW-1185">Reference proteome</keyword>
<protein>
    <submittedName>
        <fullName evidence="2">Uncharacterized protein</fullName>
    </submittedName>
</protein>